<comment type="similarity">
    <text evidence="1">Belongs to the MIX23 family.</text>
</comment>
<sequence>MASSSVKKAVADNTLNPSMCYNLSFFKELMKEYRRVDDNIMLRMNTTDTHSESACAAIFTELANAYHKREDAVNYCLKVIDQELDRKNKKLEEDPEDHNLKSNIYTEESKRRMISNELTVEDIVRERSLQVFRNKCRVFDIPADFEQFVNKRRY</sequence>
<protein>
    <submittedName>
        <fullName evidence="2">Caffeine-induced death protein 2-domain-containing protein</fullName>
    </submittedName>
</protein>
<dbReference type="AlphaFoldDB" id="A0A433DCT8"/>
<evidence type="ECO:0000313" key="3">
    <source>
        <dbReference type="Proteomes" id="UP000268093"/>
    </source>
</evidence>
<dbReference type="EMBL" id="RBNI01003159">
    <property type="protein sequence ID" value="RUP48644.1"/>
    <property type="molecule type" value="Genomic_DNA"/>
</dbReference>
<dbReference type="Proteomes" id="UP000268093">
    <property type="component" value="Unassembled WGS sequence"/>
</dbReference>
<reference evidence="2 3" key="1">
    <citation type="journal article" date="2018" name="New Phytol.">
        <title>Phylogenomics of Endogonaceae and evolution of mycorrhizas within Mucoromycota.</title>
        <authorList>
            <person name="Chang Y."/>
            <person name="Desiro A."/>
            <person name="Na H."/>
            <person name="Sandor L."/>
            <person name="Lipzen A."/>
            <person name="Clum A."/>
            <person name="Barry K."/>
            <person name="Grigoriev I.V."/>
            <person name="Martin F.M."/>
            <person name="Stajich J.E."/>
            <person name="Smith M.E."/>
            <person name="Bonito G."/>
            <person name="Spatafora J.W."/>
        </authorList>
    </citation>
    <scope>NUCLEOTIDE SEQUENCE [LARGE SCALE GENOMIC DNA]</scope>
    <source>
        <strain evidence="2 3">GMNB39</strain>
    </source>
</reference>
<gene>
    <name evidence="2" type="ORF">BC936DRAFT_144254</name>
</gene>
<evidence type="ECO:0000256" key="1">
    <source>
        <dbReference type="ARBA" id="ARBA00024204"/>
    </source>
</evidence>
<keyword evidence="3" id="KW-1185">Reference proteome</keyword>
<organism evidence="2 3">
    <name type="scientific">Jimgerdemannia flammicorona</name>
    <dbReference type="NCBI Taxonomy" id="994334"/>
    <lineage>
        <taxon>Eukaryota</taxon>
        <taxon>Fungi</taxon>
        <taxon>Fungi incertae sedis</taxon>
        <taxon>Mucoromycota</taxon>
        <taxon>Mucoromycotina</taxon>
        <taxon>Endogonomycetes</taxon>
        <taxon>Endogonales</taxon>
        <taxon>Endogonaceae</taxon>
        <taxon>Jimgerdemannia</taxon>
    </lineage>
</organism>
<accession>A0A433DCT8</accession>
<proteinExistence type="inferred from homology"/>
<name>A0A433DCT8_9FUNG</name>
<dbReference type="PANTHER" id="PTHR31905">
    <property type="entry name" value="COILED-COIL DOMAIN-CONTAINING PROTEIN 58"/>
    <property type="match status" value="1"/>
</dbReference>
<evidence type="ECO:0000313" key="2">
    <source>
        <dbReference type="EMBL" id="RUP48644.1"/>
    </source>
</evidence>
<comment type="caution">
    <text evidence="2">The sequence shown here is derived from an EMBL/GenBank/DDBJ whole genome shotgun (WGS) entry which is preliminary data.</text>
</comment>
<dbReference type="PANTHER" id="PTHR31905:SF2">
    <property type="entry name" value="PROTEIN MIX23"/>
    <property type="match status" value="1"/>
</dbReference>
<dbReference type="InterPro" id="IPR019171">
    <property type="entry name" value="MIX23"/>
</dbReference>
<dbReference type="Pfam" id="PF09774">
    <property type="entry name" value="MIX23"/>
    <property type="match status" value="1"/>
</dbReference>
<dbReference type="GO" id="GO:0005758">
    <property type="term" value="C:mitochondrial intermembrane space"/>
    <property type="evidence" value="ECO:0007669"/>
    <property type="project" value="InterPro"/>
</dbReference>
<dbReference type="OrthoDB" id="5593818at2759"/>